<gene>
    <name evidence="2" type="ORF">COS60_01175</name>
</gene>
<evidence type="ECO:0000313" key="2">
    <source>
        <dbReference type="EMBL" id="PIU98788.1"/>
    </source>
</evidence>
<reference evidence="3" key="1">
    <citation type="submission" date="2017-09" db="EMBL/GenBank/DDBJ databases">
        <title>Depth-based differentiation of microbial function through sediment-hosted aquifers and enrichment of novel symbionts in the deep terrestrial subsurface.</title>
        <authorList>
            <person name="Probst A.J."/>
            <person name="Ladd B."/>
            <person name="Jarett J.K."/>
            <person name="Geller-Mcgrath D.E."/>
            <person name="Sieber C.M.K."/>
            <person name="Emerson J.B."/>
            <person name="Anantharaman K."/>
            <person name="Thomas B.C."/>
            <person name="Malmstrom R."/>
            <person name="Stieglmeier M."/>
            <person name="Klingl A."/>
            <person name="Woyke T."/>
            <person name="Ryan C.M."/>
            <person name="Banfield J.F."/>
        </authorList>
    </citation>
    <scope>NUCLEOTIDE SEQUENCE [LARGE SCALE GENOMIC DNA]</scope>
</reference>
<evidence type="ECO:0000313" key="3">
    <source>
        <dbReference type="Proteomes" id="UP000231704"/>
    </source>
</evidence>
<comment type="caution">
    <text evidence="2">The sequence shown here is derived from an EMBL/GenBank/DDBJ whole genome shotgun (WGS) entry which is preliminary data.</text>
</comment>
<feature type="transmembrane region" description="Helical" evidence="1">
    <location>
        <begin position="59"/>
        <end position="81"/>
    </location>
</feature>
<keyword evidence="1" id="KW-1133">Transmembrane helix</keyword>
<dbReference type="AlphaFoldDB" id="A0A2M7B6Q6"/>
<name>A0A2M7B6Q6_9BACT</name>
<organism evidence="2 3">
    <name type="scientific">Candidatus Wolfebacteria bacterium CG03_land_8_20_14_0_80_39_317</name>
    <dbReference type="NCBI Taxonomy" id="1975068"/>
    <lineage>
        <taxon>Bacteria</taxon>
        <taxon>Candidatus Wolfeibacteriota</taxon>
    </lineage>
</organism>
<protein>
    <submittedName>
        <fullName evidence="2">Uncharacterized protein</fullName>
    </submittedName>
</protein>
<keyword evidence="1" id="KW-0472">Membrane</keyword>
<keyword evidence="1" id="KW-0812">Transmembrane</keyword>
<dbReference type="EMBL" id="PEVI01000032">
    <property type="protein sequence ID" value="PIU98788.1"/>
    <property type="molecule type" value="Genomic_DNA"/>
</dbReference>
<sequence length="489" mass="54922">MVNQQLLDYIKQQTQQGINNEQIKQSLLANGWQNTDIEEAFNTTAQAPIQPKKRKWKKIVLIIISVIILLIVGLLSLPRFLNLFAKDITPINDSDLQLQKVLVTDKDNAYFDLIKLGNIIYEPKDKLQTILDMVVGKTWDNQVAEDIVSKNSQAFEYFAEAARKPKYQNPESADPANITPNMVLTPPNSWRQMARLSVIRALYLARQGKDKEVLDEALNSVNIGQKIQESQGSLIEYYVAIAMKGVGLETVQKIIPSSKLTSTELKQYAQGLDKFYKNENGLIMAFKGEYYFQSWAIDSIVSGDTEVLKSVVGEEESQNPEIAKKIKNNYYFQPNKTKLLFAEYARANIKSANKSCGEIKTTEVQKLVSTNPAKLYENAIGKILHDVIAINLTGVSTKKCQEDLLVGATQAMIAIKAFKNDTNNYPNSLNELVPNYLSLVPQDPFDGKSLKYSTTKKILYSVGEDMQDSGGSTGDDWRKMADPTFVINF</sequence>
<dbReference type="Proteomes" id="UP000231704">
    <property type="component" value="Unassembled WGS sequence"/>
</dbReference>
<accession>A0A2M7B6Q6</accession>
<evidence type="ECO:0000256" key="1">
    <source>
        <dbReference type="SAM" id="Phobius"/>
    </source>
</evidence>
<dbReference type="Gene3D" id="3.30.700.10">
    <property type="entry name" value="Glycoprotein, Type 4 Pilin"/>
    <property type="match status" value="1"/>
</dbReference>
<proteinExistence type="predicted"/>